<organism evidence="1 2">
    <name type="scientific">Iris pallida</name>
    <name type="common">Sweet iris</name>
    <dbReference type="NCBI Taxonomy" id="29817"/>
    <lineage>
        <taxon>Eukaryota</taxon>
        <taxon>Viridiplantae</taxon>
        <taxon>Streptophyta</taxon>
        <taxon>Embryophyta</taxon>
        <taxon>Tracheophyta</taxon>
        <taxon>Spermatophyta</taxon>
        <taxon>Magnoliopsida</taxon>
        <taxon>Liliopsida</taxon>
        <taxon>Asparagales</taxon>
        <taxon>Iridaceae</taxon>
        <taxon>Iridoideae</taxon>
        <taxon>Irideae</taxon>
        <taxon>Iris</taxon>
    </lineage>
</organism>
<reference evidence="1" key="1">
    <citation type="journal article" date="2023" name="GigaByte">
        <title>Genome assembly of the bearded iris, Iris pallida Lam.</title>
        <authorList>
            <person name="Bruccoleri R.E."/>
            <person name="Oakeley E.J."/>
            <person name="Faust A.M.E."/>
            <person name="Altorfer M."/>
            <person name="Dessus-Babus S."/>
            <person name="Burckhardt D."/>
            <person name="Oertli M."/>
            <person name="Naumann U."/>
            <person name="Petersen F."/>
            <person name="Wong J."/>
        </authorList>
    </citation>
    <scope>NUCLEOTIDE SEQUENCE</scope>
    <source>
        <strain evidence="1">GSM-AAB239-AS_SAM_17_03QT</strain>
    </source>
</reference>
<protein>
    <submittedName>
        <fullName evidence="1">Uncharacterized protein</fullName>
    </submittedName>
</protein>
<gene>
    <name evidence="1" type="ORF">M6B38_388610</name>
</gene>
<evidence type="ECO:0000313" key="2">
    <source>
        <dbReference type="Proteomes" id="UP001140949"/>
    </source>
</evidence>
<dbReference type="EMBL" id="JANAVB010024400">
    <property type="protein sequence ID" value="KAJ6822283.1"/>
    <property type="molecule type" value="Genomic_DNA"/>
</dbReference>
<reference evidence="1" key="2">
    <citation type="submission" date="2023-04" db="EMBL/GenBank/DDBJ databases">
        <authorList>
            <person name="Bruccoleri R.E."/>
            <person name="Oakeley E.J."/>
            <person name="Faust A.-M."/>
            <person name="Dessus-Babus S."/>
            <person name="Altorfer M."/>
            <person name="Burckhardt D."/>
            <person name="Oertli M."/>
            <person name="Naumann U."/>
            <person name="Petersen F."/>
            <person name="Wong J."/>
        </authorList>
    </citation>
    <scope>NUCLEOTIDE SEQUENCE</scope>
    <source>
        <strain evidence="1">GSM-AAB239-AS_SAM_17_03QT</strain>
        <tissue evidence="1">Leaf</tissue>
    </source>
</reference>
<comment type="caution">
    <text evidence="1">The sequence shown here is derived from an EMBL/GenBank/DDBJ whole genome shotgun (WGS) entry which is preliminary data.</text>
</comment>
<keyword evidence="2" id="KW-1185">Reference proteome</keyword>
<evidence type="ECO:0000313" key="1">
    <source>
        <dbReference type="EMBL" id="KAJ6822283.1"/>
    </source>
</evidence>
<accession>A0AAX6G1G7</accession>
<sequence length="96" mass="10177">MIRAWQAHDGVGYTSSGNGVQWLRRVAVAITLDLATVATTVAGDPVQFWCWSSSTRLSVVSKLMRHCTSGSIGWPTIHVTRGIRKGSSNSGTSGSG</sequence>
<dbReference type="Proteomes" id="UP001140949">
    <property type="component" value="Unassembled WGS sequence"/>
</dbReference>
<name>A0AAX6G1G7_IRIPA</name>
<proteinExistence type="predicted"/>
<dbReference type="AlphaFoldDB" id="A0AAX6G1G7"/>